<evidence type="ECO:0000259" key="2">
    <source>
        <dbReference type="Pfam" id="PF03435"/>
    </source>
</evidence>
<sequence>MSPGRDHDVVLFGATGFTGRLTAEHLARAMPAGGRWALAGRDRGRLAEVRDRLAAIDPRHADLPLLPADVTDPDSLRALAGSAKVVITTVGPYLRHGEPLVAACAKAGTDYVDLTGEPEFVDRTYLRHHETARDTGARLVHACGFDSIPYDLGTYFTVRQLPEGVPLTVEAVLRGEGELSGGTYASALTAFSRPLGMLRAARERRRVEPRPADRAVHTPLGPPRRDPSTGRWLVPMPTIDPQVVARSAAALDGYGPDFTYRQYLSVRRLPTVVAGGLGLATLAVLAQIPPARAALGRLRPPGAGPDERRRAESWFSLRFTGRGGGREVVTEFAGGDPGYAETARMLGESALCLAFDDLPETAGQLTTAAAMGEALLDRLRRAGLTIRVVRTAGG</sequence>
<dbReference type="SUPFAM" id="SSF51735">
    <property type="entry name" value="NAD(P)-binding Rossmann-fold domains"/>
    <property type="match status" value="1"/>
</dbReference>
<dbReference type="PANTHER" id="PTHR12286:SF5">
    <property type="entry name" value="SACCHAROPINE DEHYDROGENASE-LIKE OXIDOREDUCTASE"/>
    <property type="match status" value="1"/>
</dbReference>
<feature type="compositionally biased region" description="Basic and acidic residues" evidence="1">
    <location>
        <begin position="205"/>
        <end position="216"/>
    </location>
</feature>
<feature type="domain" description="Saccharopine dehydrogenase NADP binding" evidence="2">
    <location>
        <begin position="9"/>
        <end position="137"/>
    </location>
</feature>
<keyword evidence="4" id="KW-1185">Reference proteome</keyword>
<dbReference type="GO" id="GO:0005886">
    <property type="term" value="C:plasma membrane"/>
    <property type="evidence" value="ECO:0007669"/>
    <property type="project" value="TreeGrafter"/>
</dbReference>
<gene>
    <name evidence="3" type="ORF">SAMN05421810_110105</name>
</gene>
<dbReference type="OrthoDB" id="4369409at2"/>
<dbReference type="Pfam" id="PF03435">
    <property type="entry name" value="Sacchrp_dh_NADP"/>
    <property type="match status" value="1"/>
</dbReference>
<dbReference type="PANTHER" id="PTHR12286">
    <property type="entry name" value="SACCHAROPINE DEHYDROGENASE-LIKE OXIDOREDUCTASE"/>
    <property type="match status" value="1"/>
</dbReference>
<organism evidence="3 4">
    <name type="scientific">Amycolatopsis arida</name>
    <dbReference type="NCBI Taxonomy" id="587909"/>
    <lineage>
        <taxon>Bacteria</taxon>
        <taxon>Bacillati</taxon>
        <taxon>Actinomycetota</taxon>
        <taxon>Actinomycetes</taxon>
        <taxon>Pseudonocardiales</taxon>
        <taxon>Pseudonocardiaceae</taxon>
        <taxon>Amycolatopsis</taxon>
    </lineage>
</organism>
<dbReference type="EMBL" id="FOWW01000010">
    <property type="protein sequence ID" value="SFQ59412.1"/>
    <property type="molecule type" value="Genomic_DNA"/>
</dbReference>
<dbReference type="InterPro" id="IPR051276">
    <property type="entry name" value="Saccharopine_DH-like_oxidrdct"/>
</dbReference>
<dbReference type="GO" id="GO:0009247">
    <property type="term" value="P:glycolipid biosynthetic process"/>
    <property type="evidence" value="ECO:0007669"/>
    <property type="project" value="TreeGrafter"/>
</dbReference>
<reference evidence="4" key="1">
    <citation type="submission" date="2016-10" db="EMBL/GenBank/DDBJ databases">
        <authorList>
            <person name="Varghese N."/>
            <person name="Submissions S."/>
        </authorList>
    </citation>
    <scope>NUCLEOTIDE SEQUENCE [LARGE SCALE GENOMIC DNA]</scope>
    <source>
        <strain evidence="4">CGMCC 4.5579</strain>
    </source>
</reference>
<dbReference type="InterPro" id="IPR005097">
    <property type="entry name" value="Sacchrp_dh_NADP-bd"/>
</dbReference>
<dbReference type="RefSeq" id="WP_092534812.1">
    <property type="nucleotide sequence ID" value="NZ_FOWW01000010.1"/>
</dbReference>
<dbReference type="AlphaFoldDB" id="A0A1I5ZSK1"/>
<dbReference type="Gene3D" id="3.40.50.720">
    <property type="entry name" value="NAD(P)-binding Rossmann-like Domain"/>
    <property type="match status" value="1"/>
</dbReference>
<proteinExistence type="predicted"/>
<evidence type="ECO:0000313" key="4">
    <source>
        <dbReference type="Proteomes" id="UP000198727"/>
    </source>
</evidence>
<dbReference type="STRING" id="587909.SAMN05421810_110105"/>
<dbReference type="InterPro" id="IPR036291">
    <property type="entry name" value="NAD(P)-bd_dom_sf"/>
</dbReference>
<dbReference type="Proteomes" id="UP000198727">
    <property type="component" value="Unassembled WGS sequence"/>
</dbReference>
<evidence type="ECO:0000256" key="1">
    <source>
        <dbReference type="SAM" id="MobiDB-lite"/>
    </source>
</evidence>
<protein>
    <submittedName>
        <fullName evidence="3">Uncharacterized conserved protein</fullName>
    </submittedName>
</protein>
<name>A0A1I5ZSK1_9PSEU</name>
<evidence type="ECO:0000313" key="3">
    <source>
        <dbReference type="EMBL" id="SFQ59412.1"/>
    </source>
</evidence>
<feature type="region of interest" description="Disordered" evidence="1">
    <location>
        <begin position="204"/>
        <end position="231"/>
    </location>
</feature>
<accession>A0A1I5ZSK1</accession>